<dbReference type="Pfam" id="PF02604">
    <property type="entry name" value="PhdYeFM_antitox"/>
    <property type="match status" value="1"/>
</dbReference>
<protein>
    <recommendedName>
        <fullName evidence="2">Antitoxin</fullName>
    </recommendedName>
</protein>
<gene>
    <name evidence="3" type="ORF">HELGO_WM46698</name>
</gene>
<dbReference type="EMBL" id="CACVAR010000256">
    <property type="protein sequence ID" value="CAA6815725.1"/>
    <property type="molecule type" value="Genomic_DNA"/>
</dbReference>
<sequence length="96" mass="10930">MIAYSRNEIISATDMARSFSTALTSILEQGKEKLAISKNNKLQAVLIDIEEYERLKEAYDTLEHIEIAKLIEARKNSETFTLDEVMSEFGISENDL</sequence>
<dbReference type="InterPro" id="IPR006442">
    <property type="entry name" value="Antitoxin_Phd/YefM"/>
</dbReference>
<evidence type="ECO:0000313" key="3">
    <source>
        <dbReference type="EMBL" id="CAA6815725.1"/>
    </source>
</evidence>
<proteinExistence type="inferred from homology"/>
<comment type="similarity">
    <text evidence="1 2">Belongs to the phD/YefM antitoxin family.</text>
</comment>
<name>A0A6S6TL47_9BACT</name>
<reference evidence="3" key="1">
    <citation type="submission" date="2020-01" db="EMBL/GenBank/DDBJ databases">
        <authorList>
            <person name="Meier V. D."/>
            <person name="Meier V D."/>
        </authorList>
    </citation>
    <scope>NUCLEOTIDE SEQUENCE</scope>
    <source>
        <strain evidence="3">HLG_WM_MAG_03</strain>
    </source>
</reference>
<dbReference type="InterPro" id="IPR036165">
    <property type="entry name" value="YefM-like_sf"/>
</dbReference>
<accession>A0A6S6TL47</accession>
<evidence type="ECO:0000256" key="2">
    <source>
        <dbReference type="RuleBase" id="RU362080"/>
    </source>
</evidence>
<organism evidence="3">
    <name type="scientific">uncultured Sulfurovum sp</name>
    <dbReference type="NCBI Taxonomy" id="269237"/>
    <lineage>
        <taxon>Bacteria</taxon>
        <taxon>Pseudomonadati</taxon>
        <taxon>Campylobacterota</taxon>
        <taxon>Epsilonproteobacteria</taxon>
        <taxon>Campylobacterales</taxon>
        <taxon>Sulfurovaceae</taxon>
        <taxon>Sulfurovum</taxon>
        <taxon>environmental samples</taxon>
    </lineage>
</organism>
<comment type="function">
    <text evidence="2">Antitoxin component of a type II toxin-antitoxin (TA) system.</text>
</comment>
<dbReference type="SUPFAM" id="SSF143120">
    <property type="entry name" value="YefM-like"/>
    <property type="match status" value="1"/>
</dbReference>
<dbReference type="Gene3D" id="3.40.1620.10">
    <property type="entry name" value="YefM-like domain"/>
    <property type="match status" value="1"/>
</dbReference>
<evidence type="ECO:0000256" key="1">
    <source>
        <dbReference type="ARBA" id="ARBA00009981"/>
    </source>
</evidence>
<dbReference type="AlphaFoldDB" id="A0A6S6TL47"/>